<gene>
    <name evidence="7" type="ORF">NCTC12112_02389</name>
</gene>
<dbReference type="PANTHER" id="PTHR37422:SF13">
    <property type="entry name" value="LIPOPOLYSACCHARIDE BIOSYNTHESIS PROTEIN PA4999-RELATED"/>
    <property type="match status" value="1"/>
</dbReference>
<dbReference type="Proteomes" id="UP000249008">
    <property type="component" value="Chromosome 1"/>
</dbReference>
<sequence length="393" mass="46428">MVKNFFLSKNTEILSILTMVIIFFIIRKGSERYVVDCILMGITIFFCLYKRKYNKISMGLIVSIVGYIFFMALSFFKSDSINYNIELFFKVVFHNYILFLCLTQLELNEKYYKNFLLFFILCSLIVTIKGLEEWHLNKFSPYYRVKMRTEPTILTIEVGIYVLMSFFSLLYSKKIIVKAISFIIFVLSFLVLISTNSRITLLVIPLIIAITLLIKFKIKFKYLIVFFILGICFIKEPHVNKYLYRVKQLTSIENLEKETRIKIWKKGINDFKENKYKALGFCYYKNHELGAISWEKNPHLHNNFLEIMVTQGIGALTFYICFNIFLFLEFIKKLKSTQIKSQEILIYLSISLVVFLNLTGLTDCNIYFSKVNQLVFFTFALALCKVRKENINE</sequence>
<dbReference type="GO" id="GO:0016020">
    <property type="term" value="C:membrane"/>
    <property type="evidence" value="ECO:0007669"/>
    <property type="project" value="UniProtKB-SubCell"/>
</dbReference>
<keyword evidence="7" id="KW-0436">Ligase</keyword>
<organism evidence="7 8">
    <name type="scientific">Fusobacterium ulcerans</name>
    <dbReference type="NCBI Taxonomy" id="861"/>
    <lineage>
        <taxon>Bacteria</taxon>
        <taxon>Fusobacteriati</taxon>
        <taxon>Fusobacteriota</taxon>
        <taxon>Fusobacteriia</taxon>
        <taxon>Fusobacteriales</taxon>
        <taxon>Fusobacteriaceae</taxon>
        <taxon>Fusobacterium</taxon>
    </lineage>
</organism>
<evidence type="ECO:0000313" key="8">
    <source>
        <dbReference type="Proteomes" id="UP000249008"/>
    </source>
</evidence>
<keyword evidence="4 5" id="KW-0472">Membrane</keyword>
<feature type="transmembrane region" description="Helical" evidence="5">
    <location>
        <begin position="307"/>
        <end position="331"/>
    </location>
</feature>
<evidence type="ECO:0000256" key="1">
    <source>
        <dbReference type="ARBA" id="ARBA00004141"/>
    </source>
</evidence>
<dbReference type="Pfam" id="PF04932">
    <property type="entry name" value="Wzy_C"/>
    <property type="match status" value="1"/>
</dbReference>
<evidence type="ECO:0000256" key="5">
    <source>
        <dbReference type="SAM" id="Phobius"/>
    </source>
</evidence>
<feature type="transmembrane region" description="Helical" evidence="5">
    <location>
        <begin position="56"/>
        <end position="76"/>
    </location>
</feature>
<dbReference type="GO" id="GO:0016874">
    <property type="term" value="F:ligase activity"/>
    <property type="evidence" value="ECO:0007669"/>
    <property type="project" value="UniProtKB-KW"/>
</dbReference>
<dbReference type="InterPro" id="IPR007016">
    <property type="entry name" value="O-antigen_ligase-rel_domated"/>
</dbReference>
<comment type="subcellular location">
    <subcellularLocation>
        <location evidence="1">Membrane</location>
        <topology evidence="1">Multi-pass membrane protein</topology>
    </subcellularLocation>
</comment>
<feature type="transmembrane region" description="Helical" evidence="5">
    <location>
        <begin position="114"/>
        <end position="131"/>
    </location>
</feature>
<dbReference type="InterPro" id="IPR051533">
    <property type="entry name" value="WaaL-like"/>
</dbReference>
<feature type="domain" description="O-antigen ligase-related" evidence="6">
    <location>
        <begin position="184"/>
        <end position="319"/>
    </location>
</feature>
<feature type="transmembrane region" description="Helical" evidence="5">
    <location>
        <begin position="223"/>
        <end position="239"/>
    </location>
</feature>
<reference evidence="7 8" key="1">
    <citation type="submission" date="2018-06" db="EMBL/GenBank/DDBJ databases">
        <authorList>
            <consortium name="Pathogen Informatics"/>
            <person name="Doyle S."/>
        </authorList>
    </citation>
    <scope>NUCLEOTIDE SEQUENCE [LARGE SCALE GENOMIC DNA]</scope>
    <source>
        <strain evidence="7 8">NCTC12112</strain>
    </source>
</reference>
<evidence type="ECO:0000259" key="6">
    <source>
        <dbReference type="Pfam" id="PF04932"/>
    </source>
</evidence>
<proteinExistence type="predicted"/>
<evidence type="ECO:0000313" key="7">
    <source>
        <dbReference type="EMBL" id="SQJ09795.1"/>
    </source>
</evidence>
<feature type="transmembrane region" description="Helical" evidence="5">
    <location>
        <begin position="175"/>
        <end position="193"/>
    </location>
</feature>
<evidence type="ECO:0000256" key="4">
    <source>
        <dbReference type="ARBA" id="ARBA00023136"/>
    </source>
</evidence>
<keyword evidence="3 5" id="KW-1133">Transmembrane helix</keyword>
<evidence type="ECO:0000256" key="2">
    <source>
        <dbReference type="ARBA" id="ARBA00022692"/>
    </source>
</evidence>
<feature type="transmembrane region" description="Helical" evidence="5">
    <location>
        <begin position="32"/>
        <end position="49"/>
    </location>
</feature>
<dbReference type="PANTHER" id="PTHR37422">
    <property type="entry name" value="TEICHURONIC ACID BIOSYNTHESIS PROTEIN TUAE"/>
    <property type="match status" value="1"/>
</dbReference>
<feature type="transmembrane region" description="Helical" evidence="5">
    <location>
        <begin position="199"/>
        <end position="216"/>
    </location>
</feature>
<evidence type="ECO:0000256" key="3">
    <source>
        <dbReference type="ARBA" id="ARBA00022989"/>
    </source>
</evidence>
<dbReference type="EMBL" id="LS483487">
    <property type="protein sequence ID" value="SQJ09795.1"/>
    <property type="molecule type" value="Genomic_DNA"/>
</dbReference>
<dbReference type="KEGG" id="ful:C4N20_02535"/>
<accession>A0AAX2JCR1</accession>
<dbReference type="AlphaFoldDB" id="A0AAX2JCR1"/>
<feature type="transmembrane region" description="Helical" evidence="5">
    <location>
        <begin position="7"/>
        <end position="26"/>
    </location>
</feature>
<feature type="transmembrane region" description="Helical" evidence="5">
    <location>
        <begin position="343"/>
        <end position="360"/>
    </location>
</feature>
<feature type="transmembrane region" description="Helical" evidence="5">
    <location>
        <begin position="151"/>
        <end position="170"/>
    </location>
</feature>
<name>A0AAX2JCR1_9FUSO</name>
<protein>
    <submittedName>
        <fullName evidence="7">Lipid A core - O-antigen ligase and related enzymes</fullName>
    </submittedName>
</protein>
<feature type="transmembrane region" description="Helical" evidence="5">
    <location>
        <begin position="88"/>
        <end position="107"/>
    </location>
</feature>
<keyword evidence="2 5" id="KW-0812">Transmembrane</keyword>